<dbReference type="Pfam" id="PF01088">
    <property type="entry name" value="Peptidase_C12"/>
    <property type="match status" value="1"/>
</dbReference>
<dbReference type="Proteomes" id="UP000075230">
    <property type="component" value="Unassembled WGS sequence"/>
</dbReference>
<keyword evidence="6" id="KW-0788">Thiol protease</keyword>
<evidence type="ECO:0000313" key="12">
    <source>
        <dbReference type="Proteomes" id="UP000075230"/>
    </source>
</evidence>
<sequence length="240" mass="27390">MDMLSSDYQLKAEATSKRSRPAKNKPADNKADAGFHFIAFVPALGKVWKFDGLERQPQALGSCASDEDWLSLVKPDIRARMEAYEEDQIEFSILSVARDPLPELVNQLAANVRGLEIIQERLSSISESSAGLESTLADSIYENTILGPDESYALTRKTIDEVTVHERQEKEYRACSVEELVHHRQRLGQAQQELRAAIREEQQSQQMDEDHAEGRRYDYGPAIRTWLRFLARKRLIEDLL</sequence>
<dbReference type="PANTHER" id="PTHR10589">
    <property type="entry name" value="UBIQUITIN CARBOXYL-TERMINAL HYDROLASE"/>
    <property type="match status" value="1"/>
</dbReference>
<dbReference type="SUPFAM" id="SSF54001">
    <property type="entry name" value="Cysteine proteinases"/>
    <property type="match status" value="1"/>
</dbReference>
<feature type="coiled-coil region" evidence="8">
    <location>
        <begin position="180"/>
        <end position="207"/>
    </location>
</feature>
<evidence type="ECO:0000256" key="7">
    <source>
        <dbReference type="PROSITE-ProRule" id="PRU01393"/>
    </source>
</evidence>
<dbReference type="GO" id="GO:0016579">
    <property type="term" value="P:protein deubiquitination"/>
    <property type="evidence" value="ECO:0007669"/>
    <property type="project" value="TreeGrafter"/>
</dbReference>
<evidence type="ECO:0000256" key="3">
    <source>
        <dbReference type="ARBA" id="ARBA00022670"/>
    </source>
</evidence>
<gene>
    <name evidence="11" type="ORF">RIB2604_02504190</name>
</gene>
<evidence type="ECO:0000256" key="9">
    <source>
        <dbReference type="SAM" id="MobiDB-lite"/>
    </source>
</evidence>
<accession>A0A146FTT1</accession>
<evidence type="ECO:0000256" key="1">
    <source>
        <dbReference type="ARBA" id="ARBA00000707"/>
    </source>
</evidence>
<dbReference type="PANTHER" id="PTHR10589:SF29">
    <property type="entry name" value="UBIQUITIN CARBOXYL-TERMINAL HYDROLASE"/>
    <property type="match status" value="1"/>
</dbReference>
<dbReference type="GO" id="GO:0004843">
    <property type="term" value="F:cysteine-type deubiquitinase activity"/>
    <property type="evidence" value="ECO:0007669"/>
    <property type="project" value="UniProtKB-EC"/>
</dbReference>
<evidence type="ECO:0000256" key="4">
    <source>
        <dbReference type="ARBA" id="ARBA00022786"/>
    </source>
</evidence>
<dbReference type="PROSITE" id="PS52048">
    <property type="entry name" value="UCH_DOMAIN"/>
    <property type="match status" value="1"/>
</dbReference>
<comment type="caution">
    <text evidence="11">The sequence shown here is derived from an EMBL/GenBank/DDBJ whole genome shotgun (WGS) entry which is preliminary data.</text>
</comment>
<dbReference type="GO" id="GO:0005737">
    <property type="term" value="C:cytoplasm"/>
    <property type="evidence" value="ECO:0007669"/>
    <property type="project" value="TreeGrafter"/>
</dbReference>
<dbReference type="InterPro" id="IPR038765">
    <property type="entry name" value="Papain-like_cys_pep_sf"/>
</dbReference>
<proteinExistence type="inferred from homology"/>
<dbReference type="VEuPathDB" id="FungiDB:ASPFODRAFT_41909"/>
<dbReference type="EC" id="3.4.19.12" evidence="2"/>
<evidence type="ECO:0000256" key="2">
    <source>
        <dbReference type="ARBA" id="ARBA00012759"/>
    </source>
</evidence>
<dbReference type="InterPro" id="IPR036959">
    <property type="entry name" value="Peptidase_C12_UCH_sf"/>
</dbReference>
<keyword evidence="3" id="KW-0645">Protease</keyword>
<dbReference type="EMBL" id="BCWF01000024">
    <property type="protein sequence ID" value="GAT28341.1"/>
    <property type="molecule type" value="Genomic_DNA"/>
</dbReference>
<reference evidence="11 12" key="1">
    <citation type="journal article" date="2016" name="DNA Res.">
        <title>Genome sequence of Aspergillus luchuensis NBRC 4314.</title>
        <authorList>
            <person name="Yamada O."/>
            <person name="Machida M."/>
            <person name="Hosoyama A."/>
            <person name="Goto M."/>
            <person name="Takahashi T."/>
            <person name="Futagami T."/>
            <person name="Yamagata Y."/>
            <person name="Takeuchi M."/>
            <person name="Kobayashi T."/>
            <person name="Koike H."/>
            <person name="Abe K."/>
            <person name="Asai K."/>
            <person name="Arita M."/>
            <person name="Fujita N."/>
            <person name="Fukuda K."/>
            <person name="Higa K."/>
            <person name="Horikawa H."/>
            <person name="Ishikawa T."/>
            <person name="Jinno K."/>
            <person name="Kato Y."/>
            <person name="Kirimura K."/>
            <person name="Mizutani O."/>
            <person name="Nakasone K."/>
            <person name="Sano M."/>
            <person name="Shiraishi Y."/>
            <person name="Tsukahara M."/>
            <person name="Gomi K."/>
        </authorList>
    </citation>
    <scope>NUCLEOTIDE SEQUENCE [LARGE SCALE GENOMIC DNA]</scope>
    <source>
        <strain evidence="11 12">RIB 2604</strain>
    </source>
</reference>
<evidence type="ECO:0000256" key="8">
    <source>
        <dbReference type="SAM" id="Coils"/>
    </source>
</evidence>
<evidence type="ECO:0000313" key="11">
    <source>
        <dbReference type="EMBL" id="GAT28341.1"/>
    </source>
</evidence>
<keyword evidence="8" id="KW-0175">Coiled coil</keyword>
<keyword evidence="4" id="KW-0833">Ubl conjugation pathway</keyword>
<dbReference type="Gene3D" id="3.40.532.10">
    <property type="entry name" value="Peptidase C12, ubiquitin carboxyl-terminal hydrolase"/>
    <property type="match status" value="1"/>
</dbReference>
<protein>
    <recommendedName>
        <fullName evidence="2">ubiquitinyl hydrolase 1</fullName>
        <ecNumber evidence="2">3.4.19.12</ecNumber>
    </recommendedName>
</protein>
<evidence type="ECO:0000256" key="6">
    <source>
        <dbReference type="ARBA" id="ARBA00022807"/>
    </source>
</evidence>
<reference evidence="12" key="2">
    <citation type="submission" date="2016-02" db="EMBL/GenBank/DDBJ databases">
        <title>Genome sequencing of Aspergillus luchuensis NBRC 4314.</title>
        <authorList>
            <person name="Yamada O."/>
        </authorList>
    </citation>
    <scope>NUCLEOTIDE SEQUENCE [LARGE SCALE GENOMIC DNA]</scope>
    <source>
        <strain evidence="12">RIB 2604</strain>
    </source>
</reference>
<dbReference type="GO" id="GO:0006511">
    <property type="term" value="P:ubiquitin-dependent protein catabolic process"/>
    <property type="evidence" value="ECO:0007669"/>
    <property type="project" value="InterPro"/>
</dbReference>
<comment type="similarity">
    <text evidence="7">Belongs to the peptidase C12 family.</text>
</comment>
<comment type="caution">
    <text evidence="7">Lacks conserved residue(s) required for the propagation of feature annotation.</text>
</comment>
<comment type="catalytic activity">
    <reaction evidence="1">
        <text>Thiol-dependent hydrolysis of ester, thioester, amide, peptide and isopeptide bonds formed by the C-terminal Gly of ubiquitin (a 76-residue protein attached to proteins as an intracellular targeting signal).</text>
        <dbReference type="EC" id="3.4.19.12"/>
    </reaction>
</comment>
<dbReference type="AlphaFoldDB" id="A0A146FTT1"/>
<dbReference type="InterPro" id="IPR001578">
    <property type="entry name" value="Peptidase_C12_UCH"/>
</dbReference>
<feature type="domain" description="UCH catalytic" evidence="10">
    <location>
        <begin position="1"/>
        <end position="98"/>
    </location>
</feature>
<name>A0A146FTT1_ASPKA</name>
<feature type="region of interest" description="Disordered" evidence="9">
    <location>
        <begin position="1"/>
        <end position="28"/>
    </location>
</feature>
<keyword evidence="5 11" id="KW-0378">Hydrolase</keyword>
<evidence type="ECO:0000259" key="10">
    <source>
        <dbReference type="PROSITE" id="PS52048"/>
    </source>
</evidence>
<organism evidence="11 12">
    <name type="scientific">Aspergillus kawachii</name>
    <name type="common">White koji mold</name>
    <name type="synonym">Aspergillus awamori var. kawachi</name>
    <dbReference type="NCBI Taxonomy" id="1069201"/>
    <lineage>
        <taxon>Eukaryota</taxon>
        <taxon>Fungi</taxon>
        <taxon>Dikarya</taxon>
        <taxon>Ascomycota</taxon>
        <taxon>Pezizomycotina</taxon>
        <taxon>Eurotiomycetes</taxon>
        <taxon>Eurotiomycetidae</taxon>
        <taxon>Eurotiales</taxon>
        <taxon>Aspergillaceae</taxon>
        <taxon>Aspergillus</taxon>
        <taxon>Aspergillus subgen. Circumdati</taxon>
    </lineage>
</organism>
<evidence type="ECO:0000256" key="5">
    <source>
        <dbReference type="ARBA" id="ARBA00022801"/>
    </source>
</evidence>